<evidence type="ECO:0000256" key="1">
    <source>
        <dbReference type="SAM" id="SignalP"/>
    </source>
</evidence>
<accession>A0A8D8QGT2</accession>
<name>A0A8D8QGT2_9HEMI</name>
<feature type="signal peptide" evidence="1">
    <location>
        <begin position="1"/>
        <end position="15"/>
    </location>
</feature>
<feature type="chain" id="PRO_5036261753" evidence="1">
    <location>
        <begin position="16"/>
        <end position="194"/>
    </location>
</feature>
<dbReference type="AlphaFoldDB" id="A0A8D8QGT2"/>
<reference evidence="2" key="1">
    <citation type="submission" date="2021-05" db="EMBL/GenBank/DDBJ databases">
        <authorList>
            <person name="Alioto T."/>
            <person name="Alioto T."/>
            <person name="Gomez Garrido J."/>
        </authorList>
    </citation>
    <scope>NUCLEOTIDE SEQUENCE</scope>
</reference>
<evidence type="ECO:0000313" key="2">
    <source>
        <dbReference type="EMBL" id="CAG6631244.1"/>
    </source>
</evidence>
<keyword evidence="1" id="KW-0732">Signal</keyword>
<sequence length="194" mass="22073">MYCIVLIIVLDGSDGTPGKCEHSWGSPYRGVIIINCILYSIQVHCTCTGWFVTVFRYRVVRYSIQVQGGSLPNSKVANYATRARCSKNIARKTRAQKLKEFKEEKLKKKLEEQKKKLPPFRAGVVRHAMNSPYKFDHKDEAPPTNKKFNFEGIKPKIKPCLKITIPQSPKFSSLARHRHCVDSAQAVQMPPPGR</sequence>
<proteinExistence type="predicted"/>
<dbReference type="EMBL" id="HBUF01076363">
    <property type="protein sequence ID" value="CAG6631244.1"/>
    <property type="molecule type" value="Transcribed_RNA"/>
</dbReference>
<protein>
    <submittedName>
        <fullName evidence="2">Uncharacterized protein</fullName>
    </submittedName>
</protein>
<dbReference type="EMBL" id="HBUF01076362">
    <property type="protein sequence ID" value="CAG6631243.1"/>
    <property type="molecule type" value="Transcribed_RNA"/>
</dbReference>
<organism evidence="2">
    <name type="scientific">Cacopsylla melanoneura</name>
    <dbReference type="NCBI Taxonomy" id="428564"/>
    <lineage>
        <taxon>Eukaryota</taxon>
        <taxon>Metazoa</taxon>
        <taxon>Ecdysozoa</taxon>
        <taxon>Arthropoda</taxon>
        <taxon>Hexapoda</taxon>
        <taxon>Insecta</taxon>
        <taxon>Pterygota</taxon>
        <taxon>Neoptera</taxon>
        <taxon>Paraneoptera</taxon>
        <taxon>Hemiptera</taxon>
        <taxon>Sternorrhyncha</taxon>
        <taxon>Psylloidea</taxon>
        <taxon>Psyllidae</taxon>
        <taxon>Psyllinae</taxon>
        <taxon>Cacopsylla</taxon>
    </lineage>
</organism>